<proteinExistence type="predicted"/>
<evidence type="ECO:0000313" key="1">
    <source>
        <dbReference type="EMBL" id="KAK7689475.1"/>
    </source>
</evidence>
<dbReference type="Proteomes" id="UP001385951">
    <property type="component" value="Unassembled WGS sequence"/>
</dbReference>
<name>A0AAW0G7M9_9APHY</name>
<dbReference type="EMBL" id="JASBNA010000008">
    <property type="protein sequence ID" value="KAK7689475.1"/>
    <property type="molecule type" value="Genomic_DNA"/>
</dbReference>
<keyword evidence="2" id="KW-1185">Reference proteome</keyword>
<comment type="caution">
    <text evidence="1">The sequence shown here is derived from an EMBL/GenBank/DDBJ whole genome shotgun (WGS) entry which is preliminary data.</text>
</comment>
<organism evidence="1 2">
    <name type="scientific">Cerrena zonata</name>
    <dbReference type="NCBI Taxonomy" id="2478898"/>
    <lineage>
        <taxon>Eukaryota</taxon>
        <taxon>Fungi</taxon>
        <taxon>Dikarya</taxon>
        <taxon>Basidiomycota</taxon>
        <taxon>Agaricomycotina</taxon>
        <taxon>Agaricomycetes</taxon>
        <taxon>Polyporales</taxon>
        <taxon>Cerrenaceae</taxon>
        <taxon>Cerrena</taxon>
    </lineage>
</organism>
<reference evidence="1 2" key="1">
    <citation type="submission" date="2022-09" db="EMBL/GenBank/DDBJ databases">
        <authorList>
            <person name="Palmer J.M."/>
        </authorList>
    </citation>
    <scope>NUCLEOTIDE SEQUENCE [LARGE SCALE GENOMIC DNA]</scope>
    <source>
        <strain evidence="1 2">DSM 7382</strain>
    </source>
</reference>
<dbReference type="AlphaFoldDB" id="A0AAW0G7M9"/>
<evidence type="ECO:0000313" key="2">
    <source>
        <dbReference type="Proteomes" id="UP001385951"/>
    </source>
</evidence>
<accession>A0AAW0G7M9</accession>
<sequence>MSPTVWHGGHMSETDWREITVSTDLSLIVLTGRLPQFFTLFIGVTAGRTVKVPWKHLFRGVLRDGVLLVGYPLACSFRDPSALTKADLWTLVCAVYEGICHFQKISDGEREALISAWESGVKQGIYKSIPKRKRRCDVDEYRGRHLDAKTGRKKKGGWIHSDAMVPDGWDERN</sequence>
<protein>
    <submittedName>
        <fullName evidence="1">Uncharacterized protein</fullName>
    </submittedName>
</protein>
<gene>
    <name evidence="1" type="ORF">QCA50_007267</name>
</gene>